<evidence type="ECO:0000256" key="11">
    <source>
        <dbReference type="SAM" id="Phobius"/>
    </source>
</evidence>
<keyword evidence="1 10" id="KW-0813">Transport</keyword>
<dbReference type="Proteomes" id="UP000051634">
    <property type="component" value="Unassembled WGS sequence"/>
</dbReference>
<feature type="region of interest" description="Hydrophobic" evidence="10">
    <location>
        <begin position="1"/>
        <end position="30"/>
    </location>
</feature>
<dbReference type="STRING" id="54398.Ga0074115_102181"/>
<feature type="binding site" evidence="10">
    <location>
        <position position="53"/>
    </location>
    <ligand>
        <name>[4Fe-4S] cluster</name>
        <dbReference type="ChEBI" id="CHEBI:49883"/>
        <label>1</label>
    </ligand>
</feature>
<feature type="binding site" evidence="10">
    <location>
        <position position="185"/>
    </location>
    <ligand>
        <name>[4Fe-4S] cluster</name>
        <dbReference type="ChEBI" id="CHEBI:49883"/>
        <label>2</label>
    </ligand>
</feature>
<dbReference type="HAMAP" id="MF_00463">
    <property type="entry name" value="RsxB_RnfB"/>
    <property type="match status" value="1"/>
</dbReference>
<evidence type="ECO:0000313" key="15">
    <source>
        <dbReference type="EMBL" id="KRT60277.1"/>
    </source>
</evidence>
<evidence type="ECO:0000256" key="7">
    <source>
        <dbReference type="ARBA" id="ARBA00023004"/>
    </source>
</evidence>
<evidence type="ECO:0000256" key="2">
    <source>
        <dbReference type="ARBA" id="ARBA00022485"/>
    </source>
</evidence>
<feature type="binding site" evidence="10">
    <location>
        <position position="56"/>
    </location>
    <ligand>
        <name>[4Fe-4S] cluster</name>
        <dbReference type="ChEBI" id="CHEBI:49883"/>
        <label>1</label>
    </ligand>
</feature>
<feature type="domain" description="4Fe-4S" evidence="13">
    <location>
        <begin position="36"/>
        <end position="95"/>
    </location>
</feature>
<dbReference type="OrthoDB" id="9781785at2"/>
<keyword evidence="6 10" id="KW-0249">Electron transport</keyword>
<evidence type="ECO:0000259" key="13">
    <source>
        <dbReference type="PROSITE" id="PS51656"/>
    </source>
</evidence>
<comment type="similarity">
    <text evidence="10">Belongs to the 4Fe4S bacterial-type ferredoxin family. RnfB subfamily.</text>
</comment>
<feature type="binding site" evidence="10">
    <location>
        <position position="151"/>
    </location>
    <ligand>
        <name>[4Fe-4S] cluster</name>
        <dbReference type="ChEBI" id="CHEBI:49883"/>
        <label>2</label>
    </ligand>
</feature>
<dbReference type="NCBIfam" id="TIGR01944">
    <property type="entry name" value="rnfB"/>
    <property type="match status" value="1"/>
</dbReference>
<evidence type="ECO:0000256" key="10">
    <source>
        <dbReference type="HAMAP-Rule" id="MF_00463"/>
    </source>
</evidence>
<keyword evidence="10" id="KW-1003">Cell membrane</keyword>
<protein>
    <recommendedName>
        <fullName evidence="10">Ion-translocating oxidoreductase complex subunit B</fullName>
        <ecNumber evidence="10">7.-.-.-</ecNumber>
    </recommendedName>
    <alternativeName>
        <fullName evidence="10">Rnf electron transport complex subunit B</fullName>
    </alternativeName>
</protein>
<dbReference type="PROSITE" id="PS00198">
    <property type="entry name" value="4FE4S_FER_1"/>
    <property type="match status" value="1"/>
</dbReference>
<dbReference type="GO" id="GO:0051539">
    <property type="term" value="F:4 iron, 4 sulfur cluster binding"/>
    <property type="evidence" value="ECO:0007669"/>
    <property type="project" value="UniProtKB-UniRule"/>
</dbReference>
<evidence type="ECO:0000256" key="4">
    <source>
        <dbReference type="ARBA" id="ARBA00022737"/>
    </source>
</evidence>
<keyword evidence="3 10" id="KW-0479">Metal-binding</keyword>
<dbReference type="EMBL" id="LDXT01000094">
    <property type="protein sequence ID" value="KRT54079.1"/>
    <property type="molecule type" value="Genomic_DNA"/>
</dbReference>
<dbReference type="PROSITE" id="PS51656">
    <property type="entry name" value="4FE4S"/>
    <property type="match status" value="1"/>
</dbReference>
<dbReference type="InterPro" id="IPR050395">
    <property type="entry name" value="4Fe4S_Ferredoxin_RnfB"/>
</dbReference>
<reference evidence="16 17" key="1">
    <citation type="submission" date="2015-11" db="EMBL/GenBank/DDBJ databases">
        <title>The genome of Candidatus Endoriftia persephone in Ridgeia piscesae and population structure of the North Eastern Pacific vestimentiferan symbionts.</title>
        <authorList>
            <person name="Perez M."/>
            <person name="Juniper K.S."/>
        </authorList>
    </citation>
    <scope>NUCLEOTIDE SEQUENCE [LARGE SCALE GENOMIC DNA]</scope>
    <source>
        <strain evidence="15">Ind10</strain>
        <strain evidence="14">Ind11</strain>
    </source>
</reference>
<feature type="binding site" evidence="10">
    <location>
        <position position="155"/>
    </location>
    <ligand>
        <name>[4Fe-4S] cluster</name>
        <dbReference type="ChEBI" id="CHEBI:49883"/>
        <label>3</label>
    </ligand>
</feature>
<evidence type="ECO:0000259" key="12">
    <source>
        <dbReference type="PROSITE" id="PS51379"/>
    </source>
</evidence>
<feature type="binding site" evidence="10">
    <location>
        <position position="61"/>
    </location>
    <ligand>
        <name>[4Fe-4S] cluster</name>
        <dbReference type="ChEBI" id="CHEBI:49883"/>
        <label>1</label>
    </ligand>
</feature>
<evidence type="ECO:0000256" key="8">
    <source>
        <dbReference type="ARBA" id="ARBA00023014"/>
    </source>
</evidence>
<keyword evidence="10" id="KW-0997">Cell inner membrane</keyword>
<dbReference type="EC" id="7.-.-.-" evidence="10"/>
<feature type="binding site" evidence="10">
    <location>
        <position position="145"/>
    </location>
    <ligand>
        <name>[4Fe-4S] cluster</name>
        <dbReference type="ChEBI" id="CHEBI:49883"/>
        <label>2</label>
    </ligand>
</feature>
<evidence type="ECO:0000256" key="6">
    <source>
        <dbReference type="ARBA" id="ARBA00022982"/>
    </source>
</evidence>
<comment type="caution">
    <text evidence="10">Lacks conserved residue(s) required for the propagation of feature annotation.</text>
</comment>
<dbReference type="GO" id="GO:0009055">
    <property type="term" value="F:electron transfer activity"/>
    <property type="evidence" value="ECO:0007669"/>
    <property type="project" value="InterPro"/>
</dbReference>
<comment type="subcellular location">
    <subcellularLocation>
        <location evidence="10">Cell inner membrane</location>
    </subcellularLocation>
</comment>
<keyword evidence="11" id="KW-0812">Transmembrane</keyword>
<dbReference type="InterPro" id="IPR017900">
    <property type="entry name" value="4Fe4S_Fe_S_CS"/>
</dbReference>
<dbReference type="EMBL" id="LMXI01000003">
    <property type="protein sequence ID" value="KRT60277.1"/>
    <property type="molecule type" value="Genomic_DNA"/>
</dbReference>
<gene>
    <name evidence="10" type="primary">rnfB</name>
    <name evidence="14" type="ORF">Ga0074115_102181</name>
    <name evidence="15" type="ORF">Ga0076813_16918</name>
</gene>
<name>A0A0T5YTZ1_9GAMM</name>
<dbReference type="PANTHER" id="PTHR43560:SF1">
    <property type="entry name" value="ION-TRANSLOCATING OXIDOREDUCTASE COMPLEX SUBUNIT B"/>
    <property type="match status" value="1"/>
</dbReference>
<feature type="binding site" evidence="10">
    <location>
        <position position="78"/>
    </location>
    <ligand>
        <name>[4Fe-4S] cluster</name>
        <dbReference type="ChEBI" id="CHEBI:49883"/>
        <label>1</label>
    </ligand>
</feature>
<feature type="binding site" evidence="10">
    <location>
        <position position="175"/>
    </location>
    <ligand>
        <name>[4Fe-4S] cluster</name>
        <dbReference type="ChEBI" id="CHEBI:49883"/>
        <label>3</label>
    </ligand>
</feature>
<keyword evidence="17" id="KW-1185">Reference proteome</keyword>
<organism evidence="14 17">
    <name type="scientific">endosymbiont of Ridgeia piscesae</name>
    <dbReference type="NCBI Taxonomy" id="54398"/>
    <lineage>
        <taxon>Bacteria</taxon>
        <taxon>Pseudomonadati</taxon>
        <taxon>Pseudomonadota</taxon>
        <taxon>Gammaproteobacteria</taxon>
        <taxon>sulfur-oxidizing symbionts</taxon>
    </lineage>
</organism>
<dbReference type="GO" id="GO:0005886">
    <property type="term" value="C:plasma membrane"/>
    <property type="evidence" value="ECO:0007669"/>
    <property type="project" value="UniProtKB-SubCell"/>
</dbReference>
<keyword evidence="4 10" id="KW-0677">Repeat</keyword>
<comment type="function">
    <text evidence="10">Part of a membrane-bound complex that couples electron transfer with translocation of ions across the membrane.</text>
</comment>
<keyword evidence="7 10" id="KW-0408">Iron</keyword>
<dbReference type="Pfam" id="PF04060">
    <property type="entry name" value="FeS"/>
    <property type="match status" value="1"/>
</dbReference>
<feature type="domain" description="4Fe-4S ferredoxin-type" evidence="12">
    <location>
        <begin position="166"/>
        <end position="195"/>
    </location>
</feature>
<feature type="transmembrane region" description="Helical" evidence="11">
    <location>
        <begin position="12"/>
        <end position="33"/>
    </location>
</feature>
<evidence type="ECO:0000313" key="14">
    <source>
        <dbReference type="EMBL" id="KRT54079.1"/>
    </source>
</evidence>
<feature type="binding site" evidence="10">
    <location>
        <position position="178"/>
    </location>
    <ligand>
        <name>[4Fe-4S] cluster</name>
        <dbReference type="ChEBI" id="CHEBI:49883"/>
        <label>3</label>
    </ligand>
</feature>
<dbReference type="GO" id="GO:0022900">
    <property type="term" value="P:electron transport chain"/>
    <property type="evidence" value="ECO:0007669"/>
    <property type="project" value="UniProtKB-UniRule"/>
</dbReference>
<proteinExistence type="inferred from homology"/>
<dbReference type="Pfam" id="PF00037">
    <property type="entry name" value="Fer4"/>
    <property type="match status" value="1"/>
</dbReference>
<evidence type="ECO:0000256" key="9">
    <source>
        <dbReference type="ARBA" id="ARBA00023136"/>
    </source>
</evidence>
<evidence type="ECO:0000256" key="1">
    <source>
        <dbReference type="ARBA" id="ARBA00022448"/>
    </source>
</evidence>
<feature type="binding site" evidence="10">
    <location>
        <position position="141"/>
    </location>
    <ligand>
        <name>[4Fe-4S] cluster</name>
        <dbReference type="ChEBI" id="CHEBI:49883"/>
        <label>2</label>
    </ligand>
</feature>
<keyword evidence="2 10" id="KW-0004">4Fe-4S</keyword>
<dbReference type="InterPro" id="IPR007202">
    <property type="entry name" value="4Fe-4S_dom"/>
</dbReference>
<dbReference type="Gene3D" id="3.30.70.20">
    <property type="match status" value="1"/>
</dbReference>
<dbReference type="PROSITE" id="PS51379">
    <property type="entry name" value="4FE4S_FER_2"/>
    <property type="match status" value="1"/>
</dbReference>
<evidence type="ECO:0000313" key="16">
    <source>
        <dbReference type="Proteomes" id="UP000051276"/>
    </source>
</evidence>
<dbReference type="PATRIC" id="fig|54398.3.peg.423"/>
<dbReference type="SUPFAM" id="SSF54862">
    <property type="entry name" value="4Fe-4S ferredoxins"/>
    <property type="match status" value="1"/>
</dbReference>
<evidence type="ECO:0000256" key="5">
    <source>
        <dbReference type="ARBA" id="ARBA00022967"/>
    </source>
</evidence>
<keyword evidence="11" id="KW-1133">Transmembrane helix</keyword>
<keyword evidence="5 10" id="KW-1278">Translocase</keyword>
<dbReference type="InterPro" id="IPR010207">
    <property type="entry name" value="Elect_transpt_cplx_RnfB/RsxB"/>
</dbReference>
<dbReference type="GO" id="GO:0046872">
    <property type="term" value="F:metal ion binding"/>
    <property type="evidence" value="ECO:0007669"/>
    <property type="project" value="UniProtKB-KW"/>
</dbReference>
<feature type="binding site" evidence="10">
    <location>
        <position position="181"/>
    </location>
    <ligand>
        <name>[4Fe-4S] cluster</name>
        <dbReference type="ChEBI" id="CHEBI:49883"/>
        <label>3</label>
    </ligand>
</feature>
<comment type="caution">
    <text evidence="14">The sequence shown here is derived from an EMBL/GenBank/DDBJ whole genome shotgun (WGS) entry which is preliminary data.</text>
</comment>
<dbReference type="Gene3D" id="1.10.15.40">
    <property type="entry name" value="Electron transport complex subunit B, putative Fe-S cluster"/>
    <property type="match status" value="1"/>
</dbReference>
<dbReference type="AlphaFoldDB" id="A0A0T5YTZ1"/>
<dbReference type="InterPro" id="IPR017896">
    <property type="entry name" value="4Fe4S_Fe-S-bd"/>
</dbReference>
<evidence type="ECO:0000256" key="3">
    <source>
        <dbReference type="ARBA" id="ARBA00022723"/>
    </source>
</evidence>
<dbReference type="RefSeq" id="WP_057955765.1">
    <property type="nucleotide sequence ID" value="NZ_KQ556891.1"/>
</dbReference>
<keyword evidence="8 10" id="KW-0411">Iron-sulfur</keyword>
<sequence>MSELLSSFVSSAGIMTGIGLFFGIILAVAYRFLKVEEDPRIATTDELLPGTNCGACGEPGCLPFAEALVAGKAQPSGCTVADEATIDAIADFLDVDAGQADKQVARLRCAGGKAQAFQIAEYAGFEGCRAAATVSSGGKGCSWGCLGLADCKVACDFDAIHMNANGLPQVDVEKCTACGDCVEACPKDLFELLPLTQKLYVQCNNPLEGEAVTVLCSVGCDACGKCAADAAPGLITMSDNLPLIDLKSGAPMTDLATRRCPTAAIQWLEDGQFIEQQSAQAESEKRYARLH</sequence>
<evidence type="ECO:0000313" key="17">
    <source>
        <dbReference type="Proteomes" id="UP000051634"/>
    </source>
</evidence>
<dbReference type="Proteomes" id="UP000051276">
    <property type="component" value="Unassembled WGS sequence"/>
</dbReference>
<comment type="subunit">
    <text evidence="10">The complex is composed of six subunits: RnfA, RnfB, RnfC, RnfD, RnfE and RnfG.</text>
</comment>
<comment type="cofactor">
    <cofactor evidence="10">
        <name>[4Fe-4S] cluster</name>
        <dbReference type="ChEBI" id="CHEBI:49883"/>
    </cofactor>
    <text evidence="10">Binds 3 [4Fe-4S] clusters.</text>
</comment>
<keyword evidence="9 10" id="KW-0472">Membrane</keyword>
<accession>A0A0T5YTZ1</accession>
<dbReference type="PANTHER" id="PTHR43560">
    <property type="entry name" value="ION-TRANSLOCATING OXIDOREDUCTASE COMPLEX SUBUNIT B"/>
    <property type="match status" value="1"/>
</dbReference>